<dbReference type="Pfam" id="PF00497">
    <property type="entry name" value="SBP_bac_3"/>
    <property type="match status" value="1"/>
</dbReference>
<dbReference type="PANTHER" id="PTHR35936">
    <property type="entry name" value="MEMBRANE-BOUND LYTIC MUREIN TRANSGLYCOSYLASE F"/>
    <property type="match status" value="1"/>
</dbReference>
<evidence type="ECO:0000256" key="4">
    <source>
        <dbReference type="RuleBase" id="RU003744"/>
    </source>
</evidence>
<keyword evidence="5" id="KW-1133">Transmembrane helix</keyword>
<comment type="caution">
    <text evidence="7">The sequence shown here is derived from an EMBL/GenBank/DDBJ whole genome shotgun (WGS) entry which is preliminary data.</text>
</comment>
<keyword evidence="3" id="KW-0732">Signal</keyword>
<dbReference type="CDD" id="cd01004">
    <property type="entry name" value="PBP2_MidA_like"/>
    <property type="match status" value="1"/>
</dbReference>
<evidence type="ECO:0000256" key="3">
    <source>
        <dbReference type="ARBA" id="ARBA00022729"/>
    </source>
</evidence>
<dbReference type="InterPro" id="IPR001638">
    <property type="entry name" value="Solute-binding_3/MltF_N"/>
</dbReference>
<proteinExistence type="inferred from homology"/>
<dbReference type="SMART" id="SM00062">
    <property type="entry name" value="PBPb"/>
    <property type="match status" value="1"/>
</dbReference>
<feature type="transmembrane region" description="Helical" evidence="5">
    <location>
        <begin position="12"/>
        <end position="32"/>
    </location>
</feature>
<evidence type="ECO:0000256" key="1">
    <source>
        <dbReference type="ARBA" id="ARBA00004196"/>
    </source>
</evidence>
<keyword evidence="5" id="KW-0472">Membrane</keyword>
<evidence type="ECO:0000256" key="5">
    <source>
        <dbReference type="SAM" id="Phobius"/>
    </source>
</evidence>
<gene>
    <name evidence="7" type="ORF">KSF_060070</name>
</gene>
<accession>A0A8J3IQB0</accession>
<comment type="similarity">
    <text evidence="2 4">Belongs to the bacterial solute-binding protein 3 family.</text>
</comment>
<evidence type="ECO:0000259" key="6">
    <source>
        <dbReference type="SMART" id="SM00062"/>
    </source>
</evidence>
<dbReference type="PROSITE" id="PS51257">
    <property type="entry name" value="PROKAR_LIPOPROTEIN"/>
    <property type="match status" value="1"/>
</dbReference>
<keyword evidence="5" id="KW-0812">Transmembrane</keyword>
<dbReference type="SUPFAM" id="SSF53850">
    <property type="entry name" value="Periplasmic binding protein-like II"/>
    <property type="match status" value="1"/>
</dbReference>
<dbReference type="GO" id="GO:0030313">
    <property type="term" value="C:cell envelope"/>
    <property type="evidence" value="ECO:0007669"/>
    <property type="project" value="UniProtKB-SubCell"/>
</dbReference>
<dbReference type="AlphaFoldDB" id="A0A8J3IQB0"/>
<reference evidence="7" key="1">
    <citation type="submission" date="2020-10" db="EMBL/GenBank/DDBJ databases">
        <title>Taxonomic study of unclassified bacteria belonging to the class Ktedonobacteria.</title>
        <authorList>
            <person name="Yabe S."/>
            <person name="Wang C.M."/>
            <person name="Zheng Y."/>
            <person name="Sakai Y."/>
            <person name="Cavaletti L."/>
            <person name="Monciardini P."/>
            <person name="Donadio S."/>
        </authorList>
    </citation>
    <scope>NUCLEOTIDE SEQUENCE</scope>
    <source>
        <strain evidence="7">ID150040</strain>
    </source>
</reference>
<protein>
    <submittedName>
        <fullName evidence="7">ABC transporter substrate-binding protein</fullName>
    </submittedName>
</protein>
<dbReference type="InterPro" id="IPR018313">
    <property type="entry name" value="SBP_3_CS"/>
</dbReference>
<dbReference type="RefSeq" id="WP_220206612.1">
    <property type="nucleotide sequence ID" value="NZ_BNJK01000001.1"/>
</dbReference>
<dbReference type="Gene3D" id="3.40.190.10">
    <property type="entry name" value="Periplasmic binding protein-like II"/>
    <property type="match status" value="2"/>
</dbReference>
<comment type="subcellular location">
    <subcellularLocation>
        <location evidence="1">Cell envelope</location>
    </subcellularLocation>
</comment>
<feature type="domain" description="Solute-binding protein family 3/N-terminal" evidence="6">
    <location>
        <begin position="65"/>
        <end position="295"/>
    </location>
</feature>
<sequence length="309" mass="32899">MTSLTPKVSRGRGTFSIVFASVMLGLSLLFVACGGEGSAPTAGGATPTAAKPSIAAPTDLITPGTLTVGSDTTYPPQEFMDPASGKATGFDVDLITEMAQRMGLKADVKTANFNTIIDDLNAKRYDVVISALTINSDREQKVTLIPYFNAGQSLLVQKGNPEKIATVTDLCGKTVGVQDGTVELDTLNETNKTDCQGKGKPAIKLTVLKDQTEVIQLLVNKRVVATFQDSPVTDYYLQQNAAQFEVAGTVIKQALEGIAVRKTDTAMQKAITDAFQAVKADGTYGKLFDKWHLNPVQKITVIDRAAAYA</sequence>
<dbReference type="PANTHER" id="PTHR35936:SF17">
    <property type="entry name" value="ARGININE-BINDING EXTRACELLULAR PROTEIN ARTP"/>
    <property type="match status" value="1"/>
</dbReference>
<evidence type="ECO:0000313" key="8">
    <source>
        <dbReference type="Proteomes" id="UP000597444"/>
    </source>
</evidence>
<evidence type="ECO:0000256" key="2">
    <source>
        <dbReference type="ARBA" id="ARBA00010333"/>
    </source>
</evidence>
<dbReference type="Proteomes" id="UP000597444">
    <property type="component" value="Unassembled WGS sequence"/>
</dbReference>
<name>A0A8J3IQB0_9CHLR</name>
<organism evidence="7 8">
    <name type="scientific">Reticulibacter mediterranei</name>
    <dbReference type="NCBI Taxonomy" id="2778369"/>
    <lineage>
        <taxon>Bacteria</taxon>
        <taxon>Bacillati</taxon>
        <taxon>Chloroflexota</taxon>
        <taxon>Ktedonobacteria</taxon>
        <taxon>Ktedonobacterales</taxon>
        <taxon>Reticulibacteraceae</taxon>
        <taxon>Reticulibacter</taxon>
    </lineage>
</organism>
<dbReference type="EMBL" id="BNJK01000001">
    <property type="protein sequence ID" value="GHO95959.1"/>
    <property type="molecule type" value="Genomic_DNA"/>
</dbReference>
<evidence type="ECO:0000313" key="7">
    <source>
        <dbReference type="EMBL" id="GHO95959.1"/>
    </source>
</evidence>
<dbReference type="PROSITE" id="PS01039">
    <property type="entry name" value="SBP_BACTERIAL_3"/>
    <property type="match status" value="1"/>
</dbReference>
<keyword evidence="8" id="KW-1185">Reference proteome</keyword>